<accession>M4NMV4</accession>
<dbReference type="KEGG" id="rhd:R2APBS1_1877"/>
<dbReference type="STRING" id="666685.R2APBS1_1877"/>
<dbReference type="EMBL" id="CP003470">
    <property type="protein sequence ID" value="AGG89001.1"/>
    <property type="molecule type" value="Genomic_DNA"/>
</dbReference>
<organism evidence="1 2">
    <name type="scientific">Rhodanobacter denitrificans</name>
    <dbReference type="NCBI Taxonomy" id="666685"/>
    <lineage>
        <taxon>Bacteria</taxon>
        <taxon>Pseudomonadati</taxon>
        <taxon>Pseudomonadota</taxon>
        <taxon>Gammaproteobacteria</taxon>
        <taxon>Lysobacterales</taxon>
        <taxon>Rhodanobacteraceae</taxon>
        <taxon>Rhodanobacter</taxon>
    </lineage>
</organism>
<evidence type="ECO:0000313" key="2">
    <source>
        <dbReference type="Proteomes" id="UP000011859"/>
    </source>
</evidence>
<evidence type="ECO:0000313" key="1">
    <source>
        <dbReference type="EMBL" id="AGG89001.1"/>
    </source>
</evidence>
<gene>
    <name evidence="1" type="ORF">R2APBS1_1877</name>
</gene>
<name>M4NMV4_9GAMM</name>
<dbReference type="AlphaFoldDB" id="M4NMV4"/>
<protein>
    <submittedName>
        <fullName evidence="1">Uncharacterized protein</fullName>
    </submittedName>
</protein>
<dbReference type="RefSeq" id="WP_015447726.1">
    <property type="nucleotide sequence ID" value="NC_020541.1"/>
</dbReference>
<dbReference type="HOGENOM" id="CLU_679481_0_0_6"/>
<keyword evidence="2" id="KW-1185">Reference proteome</keyword>
<dbReference type="Proteomes" id="UP000011859">
    <property type="component" value="Chromosome"/>
</dbReference>
<dbReference type="GeneID" id="72428606"/>
<reference evidence="1 2" key="1">
    <citation type="submission" date="2012-04" db="EMBL/GenBank/DDBJ databases">
        <title>Complete genome of Rhodanobacter sp. 2APBS1.</title>
        <authorList>
            <consortium name="US DOE Joint Genome Institute"/>
            <person name="Huntemann M."/>
            <person name="Wei C.-L."/>
            <person name="Han J."/>
            <person name="Detter J.C."/>
            <person name="Han C."/>
            <person name="Tapia R."/>
            <person name="Munk A.C.C."/>
            <person name="Chen A."/>
            <person name="Krypides N."/>
            <person name="Mavromatis K."/>
            <person name="Markowitz V."/>
            <person name="Szeto E."/>
            <person name="Ivanova N."/>
            <person name="Mikhailova N."/>
            <person name="Ovchinnikova G."/>
            <person name="Pagani I."/>
            <person name="Pati A."/>
            <person name="Goodwin L."/>
            <person name="Peters L."/>
            <person name="Pitluck S."/>
            <person name="Woyke T."/>
            <person name="Prakash O."/>
            <person name="Elkins J."/>
            <person name="Brown S."/>
            <person name="Palumbo A."/>
            <person name="Hemme C."/>
            <person name="Zhou J."/>
            <person name="Watson D."/>
            <person name="Jardine P."/>
            <person name="Kostka J."/>
            <person name="Green S."/>
        </authorList>
    </citation>
    <scope>NUCLEOTIDE SEQUENCE [LARGE SCALE GENOMIC DNA]</scope>
    <source>
        <strain evidence="1 2">2APBS1</strain>
    </source>
</reference>
<sequence length="405" mass="44326">MLHIHNRQTRTAPAPQSTVEALRRAFFTDDRTQDQLAVARAALADLHRQRLWLACDCAQGPDDTWPMIGPRDGRGGMHPFRFGHVAHRGDCPFAGAIRPVDLAESGSDEDGQLEGRWDLAALFPIGQDAEERQSVMSRLLRTALAQLGYDRLHVSSFASQVPAGQLRMLETPFARLRHLGGQEIDGSHLFRDVGTTYLPAIPRLLSTLGRTSEPAGTVCGLFVGITEEITLAQSSYGAGFVVSKDQRGGRCAVPVQGGIRLPVGDDGRHGPYWTLALCVADGDGRCRLGDVLLLHALDRRTLLPVPSEDHRALARLLLEQMHFWRGWKRLELEVELAAPLFPSPYPRAPAFELVLPDARRLAVDLSSHVAEMSDHDQGVVLVDAALPQEKARRLLTGAVAKTAAT</sequence>
<proteinExistence type="predicted"/>
<dbReference type="OrthoDB" id="6992758at2"/>